<feature type="region of interest" description="Disordered" evidence="1">
    <location>
        <begin position="1"/>
        <end position="38"/>
    </location>
</feature>
<gene>
    <name evidence="2" type="ORF">VZT92_026372</name>
</gene>
<evidence type="ECO:0000313" key="2">
    <source>
        <dbReference type="EMBL" id="KAK9515753.1"/>
    </source>
</evidence>
<comment type="caution">
    <text evidence="2">The sequence shown here is derived from an EMBL/GenBank/DDBJ whole genome shotgun (WGS) entry which is preliminary data.</text>
</comment>
<accession>A0AAW1E0Q5</accession>
<evidence type="ECO:0000313" key="3">
    <source>
        <dbReference type="Proteomes" id="UP001488805"/>
    </source>
</evidence>
<dbReference type="Proteomes" id="UP001488805">
    <property type="component" value="Unassembled WGS sequence"/>
</dbReference>
<reference evidence="2 3" key="1">
    <citation type="journal article" date="2024" name="Genome Biol. Evol.">
        <title>Chromosome-level genome assembly of the viviparous eelpout Zoarces viviparus.</title>
        <authorList>
            <person name="Fuhrmann N."/>
            <person name="Brasseur M.V."/>
            <person name="Bakowski C.E."/>
            <person name="Podsiadlowski L."/>
            <person name="Prost S."/>
            <person name="Krehenwinkel H."/>
            <person name="Mayer C."/>
        </authorList>
    </citation>
    <scope>NUCLEOTIDE SEQUENCE [LARGE SCALE GENOMIC DNA]</scope>
    <source>
        <strain evidence="2">NO-MEL_2022_Ind0_liver</strain>
    </source>
</reference>
<dbReference type="AlphaFoldDB" id="A0AAW1E0Q5"/>
<feature type="compositionally biased region" description="Polar residues" evidence="1">
    <location>
        <begin position="28"/>
        <end position="37"/>
    </location>
</feature>
<sequence>MPPVAHPPAREVRPSSRPVLEARGGRGTNSSFGTCRSPSGYIACRAPPLLKKPTSLPFLHGCSPPQHPIHLCCVSPRAPPSRKRPPYKENRVEFSWQCGTGMSGCLSA</sequence>
<proteinExistence type="predicted"/>
<dbReference type="EMBL" id="JBCEZU010000586">
    <property type="protein sequence ID" value="KAK9515753.1"/>
    <property type="molecule type" value="Genomic_DNA"/>
</dbReference>
<evidence type="ECO:0000256" key="1">
    <source>
        <dbReference type="SAM" id="MobiDB-lite"/>
    </source>
</evidence>
<name>A0AAW1E0Q5_ZOAVI</name>
<organism evidence="2 3">
    <name type="scientific">Zoarces viviparus</name>
    <name type="common">Viviparous eelpout</name>
    <name type="synonym">Blennius viviparus</name>
    <dbReference type="NCBI Taxonomy" id="48416"/>
    <lineage>
        <taxon>Eukaryota</taxon>
        <taxon>Metazoa</taxon>
        <taxon>Chordata</taxon>
        <taxon>Craniata</taxon>
        <taxon>Vertebrata</taxon>
        <taxon>Euteleostomi</taxon>
        <taxon>Actinopterygii</taxon>
        <taxon>Neopterygii</taxon>
        <taxon>Teleostei</taxon>
        <taxon>Neoteleostei</taxon>
        <taxon>Acanthomorphata</taxon>
        <taxon>Eupercaria</taxon>
        <taxon>Perciformes</taxon>
        <taxon>Cottioidei</taxon>
        <taxon>Zoarcales</taxon>
        <taxon>Zoarcidae</taxon>
        <taxon>Zoarcinae</taxon>
        <taxon>Zoarces</taxon>
    </lineage>
</organism>
<protein>
    <submittedName>
        <fullName evidence="2">Uncharacterized protein</fullName>
    </submittedName>
</protein>
<keyword evidence="3" id="KW-1185">Reference proteome</keyword>